<dbReference type="PANTHER" id="PTHR31996:SF2">
    <property type="entry name" value="COILED-COIL DOMAIN-CONTAINING PROTEIN 115"/>
    <property type="match status" value="1"/>
</dbReference>
<evidence type="ECO:0000313" key="15">
    <source>
        <dbReference type="Proteomes" id="UP000028760"/>
    </source>
</evidence>
<dbReference type="FunFam" id="1.10.287.3240:FF:000005">
    <property type="entry name" value="coiled-coil domain-containing protein 115"/>
    <property type="match status" value="1"/>
</dbReference>
<dbReference type="KEGG" id="pfor:103149610"/>
<evidence type="ECO:0000313" key="14">
    <source>
        <dbReference type="Ensembl" id="ENSPFOP00000001101.1"/>
    </source>
</evidence>
<reference evidence="15" key="1">
    <citation type="submission" date="2013-10" db="EMBL/GenBank/DDBJ databases">
        <authorList>
            <person name="Schartl M."/>
            <person name="Warren W."/>
        </authorList>
    </citation>
    <scope>NUCLEOTIDE SEQUENCE [LARGE SCALE GENOMIC DNA]</scope>
    <source>
        <strain evidence="15">female</strain>
    </source>
</reference>
<evidence type="ECO:0000256" key="2">
    <source>
        <dbReference type="ARBA" id="ARBA00004371"/>
    </source>
</evidence>
<dbReference type="Pfam" id="PF21730">
    <property type="entry name" value="Vma22_CCDC115"/>
    <property type="match status" value="1"/>
</dbReference>
<reference evidence="14" key="3">
    <citation type="submission" date="2025-09" db="UniProtKB">
        <authorList>
            <consortium name="Ensembl"/>
        </authorList>
    </citation>
    <scope>IDENTIFICATION</scope>
</reference>
<dbReference type="InterPro" id="IPR040357">
    <property type="entry name" value="Vma22/CCDC115"/>
</dbReference>
<feature type="region of interest" description="Disordered" evidence="13">
    <location>
        <begin position="96"/>
        <end position="155"/>
    </location>
</feature>
<dbReference type="Ensembl" id="ENSPFOT00000001103.1">
    <property type="protein sequence ID" value="ENSPFOP00000001101.1"/>
    <property type="gene ID" value="ENSPFOG00000001163.1"/>
</dbReference>
<evidence type="ECO:0000256" key="13">
    <source>
        <dbReference type="SAM" id="MobiDB-lite"/>
    </source>
</evidence>
<reference evidence="14" key="2">
    <citation type="submission" date="2025-08" db="UniProtKB">
        <authorList>
            <consortium name="Ensembl"/>
        </authorList>
    </citation>
    <scope>IDENTIFICATION</scope>
</reference>
<dbReference type="GO" id="GO:0070072">
    <property type="term" value="P:vacuolar proton-transporting V-type ATPase complex assembly"/>
    <property type="evidence" value="ECO:0007669"/>
    <property type="project" value="InterPro"/>
</dbReference>
<evidence type="ECO:0000256" key="7">
    <source>
        <dbReference type="ARBA" id="ARBA00023228"/>
    </source>
</evidence>
<evidence type="ECO:0000256" key="6">
    <source>
        <dbReference type="ARBA" id="ARBA00023054"/>
    </source>
</evidence>
<dbReference type="STRING" id="48698.ENSPFOP00000001101"/>
<dbReference type="OrthoDB" id="408631at2759"/>
<dbReference type="GO" id="GO:0005768">
    <property type="term" value="C:endosome"/>
    <property type="evidence" value="ECO:0007669"/>
    <property type="project" value="UniProtKB-SubCell"/>
</dbReference>
<comment type="subunit">
    <text evidence="10">Accessory component of the multisubunit proton-transporting vacuolar (V)-ATPase protein pump.</text>
</comment>
<dbReference type="RefSeq" id="XP_007568909.1">
    <property type="nucleotide sequence ID" value="XM_007568847.2"/>
</dbReference>
<dbReference type="CTD" id="84317"/>
<accession>A0A087X5P8</accession>
<dbReference type="PANTHER" id="PTHR31996">
    <property type="entry name" value="COILED-COIL DOMAIN-CONTAINING PROTEIN 115"/>
    <property type="match status" value="1"/>
</dbReference>
<evidence type="ECO:0000256" key="10">
    <source>
        <dbReference type="ARBA" id="ARBA00064380"/>
    </source>
</evidence>
<protein>
    <recommendedName>
        <fullName evidence="11">Vacuolar ATPase assembly protein VMA22</fullName>
    </recommendedName>
    <alternativeName>
        <fullName evidence="12">Coiled-coil domain-containing protein 115</fullName>
    </alternativeName>
</protein>
<evidence type="ECO:0000256" key="9">
    <source>
        <dbReference type="ARBA" id="ARBA00046287"/>
    </source>
</evidence>
<dbReference type="Proteomes" id="UP000028760">
    <property type="component" value="Unassembled WGS sequence"/>
</dbReference>
<keyword evidence="15" id="KW-1185">Reference proteome</keyword>
<keyword evidence="7" id="KW-0458">Lysosome</keyword>
<dbReference type="EMBL" id="AYCK01012749">
    <property type="status" value="NOT_ANNOTATED_CDS"/>
    <property type="molecule type" value="Genomic_DNA"/>
</dbReference>
<organism evidence="14 15">
    <name type="scientific">Poecilia formosa</name>
    <name type="common">Amazon molly</name>
    <name type="synonym">Limia formosa</name>
    <dbReference type="NCBI Taxonomy" id="48698"/>
    <lineage>
        <taxon>Eukaryota</taxon>
        <taxon>Metazoa</taxon>
        <taxon>Chordata</taxon>
        <taxon>Craniata</taxon>
        <taxon>Vertebrata</taxon>
        <taxon>Euteleostomi</taxon>
        <taxon>Actinopterygii</taxon>
        <taxon>Neopterygii</taxon>
        <taxon>Teleostei</taxon>
        <taxon>Neoteleostei</taxon>
        <taxon>Acanthomorphata</taxon>
        <taxon>Ovalentaria</taxon>
        <taxon>Atherinomorphae</taxon>
        <taxon>Cyprinodontiformes</taxon>
        <taxon>Poeciliidae</taxon>
        <taxon>Poeciliinae</taxon>
        <taxon>Poecilia</taxon>
    </lineage>
</organism>
<dbReference type="GO" id="GO:0005793">
    <property type="term" value="C:endoplasmic reticulum-Golgi intermediate compartment"/>
    <property type="evidence" value="ECO:0007669"/>
    <property type="project" value="UniProtKB-SubCell"/>
</dbReference>
<keyword evidence="6" id="KW-0175">Coiled coil</keyword>
<dbReference type="GO" id="GO:0030137">
    <property type="term" value="C:COPI-coated vesicle"/>
    <property type="evidence" value="ECO:0007669"/>
    <property type="project" value="UniProtKB-SubCell"/>
</dbReference>
<dbReference type="GeneID" id="103149610"/>
<evidence type="ECO:0000256" key="8">
    <source>
        <dbReference type="ARBA" id="ARBA00023329"/>
    </source>
</evidence>
<keyword evidence="5" id="KW-0256">Endoplasmic reticulum</keyword>
<dbReference type="GO" id="GO:0005764">
    <property type="term" value="C:lysosome"/>
    <property type="evidence" value="ECO:0007669"/>
    <property type="project" value="UniProtKB-SubCell"/>
</dbReference>
<proteinExistence type="predicted"/>
<evidence type="ECO:0000256" key="3">
    <source>
        <dbReference type="ARBA" id="ARBA00004399"/>
    </source>
</evidence>
<name>A0A087X5P8_POEFO</name>
<dbReference type="GO" id="GO:0051082">
    <property type="term" value="F:unfolded protein binding"/>
    <property type="evidence" value="ECO:0007669"/>
    <property type="project" value="TreeGrafter"/>
</dbReference>
<evidence type="ECO:0000256" key="4">
    <source>
        <dbReference type="ARBA" id="ARBA00022753"/>
    </source>
</evidence>
<evidence type="ECO:0000256" key="1">
    <source>
        <dbReference type="ARBA" id="ARBA00004177"/>
    </source>
</evidence>
<dbReference type="AlphaFoldDB" id="A0A087X5P8"/>
<evidence type="ECO:0000256" key="5">
    <source>
        <dbReference type="ARBA" id="ARBA00022824"/>
    </source>
</evidence>
<evidence type="ECO:0000256" key="12">
    <source>
        <dbReference type="ARBA" id="ARBA00093646"/>
    </source>
</evidence>
<dbReference type="Gene3D" id="1.10.287.3240">
    <property type="match status" value="1"/>
</dbReference>
<keyword evidence="4" id="KW-0967">Endosome</keyword>
<dbReference type="eggNOG" id="ENOG502S392">
    <property type="taxonomic scope" value="Eukaryota"/>
</dbReference>
<evidence type="ECO:0000256" key="11">
    <source>
        <dbReference type="ARBA" id="ARBA00093634"/>
    </source>
</evidence>
<sequence>MGVLREEESCLLLDEKLLYFMDQLELLEEKRKTLNSLIEQGWFSISKARYSMGNKQVSALQFANEMEPLVSVHVRTLQNDKVEFCAERSSQKCNDEFVKEPTPIEHIGPQEEGIRRRKTTKSDTAEKKTSEDISSEKSPEVNPGRKRDHNPQQDPLKWFGILVPQSLKQAQSSFKQVIELSAEIAALQIVVLNARQELKRDLRNNDGSTGPEANASAGLNEKEEDVPSANESL</sequence>
<feature type="region of interest" description="Disordered" evidence="13">
    <location>
        <begin position="201"/>
        <end position="233"/>
    </location>
</feature>
<dbReference type="GeneTree" id="ENSGT00390000012929"/>
<feature type="compositionally biased region" description="Basic and acidic residues" evidence="13">
    <location>
        <begin position="96"/>
        <end position="151"/>
    </location>
</feature>
<dbReference type="OMA" id="YFMDQLE"/>
<comment type="subcellular location">
    <subcellularLocation>
        <location evidence="9">Cytoplasmic vesicle</location>
        <location evidence="9">COPI-coated vesicle</location>
    </subcellularLocation>
    <subcellularLocation>
        <location evidence="3">Endoplasmic reticulum-Golgi intermediate compartment</location>
    </subcellularLocation>
    <subcellularLocation>
        <location evidence="1">Endosome</location>
    </subcellularLocation>
    <subcellularLocation>
        <location evidence="2">Lysosome</location>
    </subcellularLocation>
</comment>
<keyword evidence="8" id="KW-0968">Cytoplasmic vesicle</keyword>